<reference evidence="2 3" key="1">
    <citation type="submission" date="2020-02" db="EMBL/GenBank/DDBJ databases">
        <authorList>
            <person name="Ferguson B K."/>
        </authorList>
    </citation>
    <scope>NUCLEOTIDE SEQUENCE [LARGE SCALE GENOMIC DNA]</scope>
</reference>
<dbReference type="Proteomes" id="UP000479000">
    <property type="component" value="Unassembled WGS sequence"/>
</dbReference>
<protein>
    <submittedName>
        <fullName evidence="2">Uncharacterized protein</fullName>
    </submittedName>
</protein>
<dbReference type="OrthoDB" id="10063560at2759"/>
<evidence type="ECO:0000313" key="3">
    <source>
        <dbReference type="Proteomes" id="UP000479000"/>
    </source>
</evidence>
<keyword evidence="3" id="KW-1185">Reference proteome</keyword>
<feature type="non-terminal residue" evidence="2">
    <location>
        <position position="287"/>
    </location>
</feature>
<proteinExistence type="predicted"/>
<feature type="compositionally biased region" description="Basic residues" evidence="1">
    <location>
        <begin position="197"/>
        <end position="212"/>
    </location>
</feature>
<feature type="compositionally biased region" description="Pro residues" evidence="1">
    <location>
        <begin position="33"/>
        <end position="50"/>
    </location>
</feature>
<accession>A0A6H5FZZ3</accession>
<feature type="compositionally biased region" description="Polar residues" evidence="1">
    <location>
        <begin position="95"/>
        <end position="104"/>
    </location>
</feature>
<organism evidence="2 3">
    <name type="scientific">Nesidiocoris tenuis</name>
    <dbReference type="NCBI Taxonomy" id="355587"/>
    <lineage>
        <taxon>Eukaryota</taxon>
        <taxon>Metazoa</taxon>
        <taxon>Ecdysozoa</taxon>
        <taxon>Arthropoda</taxon>
        <taxon>Hexapoda</taxon>
        <taxon>Insecta</taxon>
        <taxon>Pterygota</taxon>
        <taxon>Neoptera</taxon>
        <taxon>Paraneoptera</taxon>
        <taxon>Hemiptera</taxon>
        <taxon>Heteroptera</taxon>
        <taxon>Panheteroptera</taxon>
        <taxon>Cimicomorpha</taxon>
        <taxon>Miridae</taxon>
        <taxon>Dicyphina</taxon>
        <taxon>Nesidiocoris</taxon>
    </lineage>
</organism>
<sequence length="287" mass="32046">MIVGPAISVDDWVPARPPKKPHLRGAPTVYQQRPPPLRVASPEPPPPSPPAVTEDEILYNADEPLPPPPPEEFLIHRPASLSKHEKARFERAMNASMSLDNLTRSDGKPPPLLLPKSPVHQETSPGIRPHQDTSASRLDGYYENGSDLKHSHKNGFIEKFNERACRKTRPNANRSDLRPPRKNWSSTAKSPSPFKTAKSHRRAPLRRARPISRGRLATPRTVTIATTGSIGLSRSNRHPPPPPSRPSRRCRPTARPPASNWKTVRLRRNQGLNEIIVLSVRHTPSSR</sequence>
<name>A0A6H5FZZ3_9HEMI</name>
<feature type="compositionally biased region" description="Polar residues" evidence="1">
    <location>
        <begin position="220"/>
        <end position="232"/>
    </location>
</feature>
<feature type="region of interest" description="Disordered" evidence="1">
    <location>
        <begin position="92"/>
        <end position="266"/>
    </location>
</feature>
<feature type="region of interest" description="Disordered" evidence="1">
    <location>
        <begin position="1"/>
        <end position="79"/>
    </location>
</feature>
<feature type="compositionally biased region" description="Basic and acidic residues" evidence="1">
    <location>
        <begin position="155"/>
        <end position="165"/>
    </location>
</feature>
<dbReference type="AlphaFoldDB" id="A0A6H5FZZ3"/>
<evidence type="ECO:0000256" key="1">
    <source>
        <dbReference type="SAM" id="MobiDB-lite"/>
    </source>
</evidence>
<gene>
    <name evidence="2" type="ORF">NTEN_LOCUS1896</name>
</gene>
<dbReference type="EMBL" id="CADCXU010003065">
    <property type="protein sequence ID" value="CAA9995105.1"/>
    <property type="molecule type" value="Genomic_DNA"/>
</dbReference>
<evidence type="ECO:0000313" key="2">
    <source>
        <dbReference type="EMBL" id="CAA9995105.1"/>
    </source>
</evidence>